<keyword evidence="6" id="KW-0249">Electron transport</keyword>
<evidence type="ECO:0000256" key="9">
    <source>
        <dbReference type="SAM" id="SignalP"/>
    </source>
</evidence>
<keyword evidence="5" id="KW-0574">Periplasm</keyword>
<keyword evidence="4 9" id="KW-0732">Signal</keyword>
<evidence type="ECO:0000256" key="2">
    <source>
        <dbReference type="ARBA" id="ARBA00010548"/>
    </source>
</evidence>
<proteinExistence type="inferred from homology"/>
<feature type="signal peptide" evidence="9">
    <location>
        <begin position="1"/>
        <end position="36"/>
    </location>
</feature>
<feature type="chain" id="PRO_5012675137" evidence="9">
    <location>
        <begin position="37"/>
        <end position="402"/>
    </location>
</feature>
<evidence type="ECO:0000256" key="7">
    <source>
        <dbReference type="ARBA" id="ARBA00023002"/>
    </source>
</evidence>
<feature type="disulfide bond" evidence="8">
    <location>
        <begin position="192"/>
        <end position="207"/>
    </location>
</feature>
<comment type="caution">
    <text evidence="10">The sequence shown here is derived from an EMBL/GenBank/DDBJ whole genome shotgun (WGS) entry which is preliminary data.</text>
</comment>
<evidence type="ECO:0000256" key="8">
    <source>
        <dbReference type="PIRSR" id="PIRSR609451-50"/>
    </source>
</evidence>
<comment type="subcellular location">
    <subcellularLocation>
        <location evidence="1">Periplasm</location>
    </subcellularLocation>
</comment>
<evidence type="ECO:0000313" key="11">
    <source>
        <dbReference type="Proteomes" id="UP000218366"/>
    </source>
</evidence>
<keyword evidence="8" id="KW-1015">Disulfide bond</keyword>
<dbReference type="GO" id="GO:0030058">
    <property type="term" value="F:aliphatic amine dehydrogenase activity"/>
    <property type="evidence" value="ECO:0007669"/>
    <property type="project" value="InterPro"/>
</dbReference>
<evidence type="ECO:0000313" key="10">
    <source>
        <dbReference type="EMBL" id="PCD02084.1"/>
    </source>
</evidence>
<reference evidence="10 11" key="1">
    <citation type="submission" date="2017-09" db="EMBL/GenBank/DDBJ databases">
        <title>Sphingomonas spermidinifaciens 9NM-10, whole genome shotgun sequence.</title>
        <authorList>
            <person name="Feng G."/>
            <person name="Zhu H."/>
        </authorList>
    </citation>
    <scope>NUCLEOTIDE SEQUENCE [LARGE SCALE GENOMIC DNA]</scope>
    <source>
        <strain evidence="10 11">9NM-10</strain>
    </source>
</reference>
<dbReference type="InterPro" id="IPR011044">
    <property type="entry name" value="Quino_amine_DH_bsu"/>
</dbReference>
<keyword evidence="11" id="KW-1185">Reference proteome</keyword>
<dbReference type="PANTHER" id="PTHR47197:SF3">
    <property type="entry name" value="DIHYDRO-HEME D1 DEHYDROGENASE"/>
    <property type="match status" value="1"/>
</dbReference>
<protein>
    <submittedName>
        <fullName evidence="10">Methylamine dehydrogenase</fullName>
    </submittedName>
</protein>
<dbReference type="InterPro" id="IPR009451">
    <property type="entry name" value="Metamine_DH_Hvc"/>
</dbReference>
<evidence type="ECO:0000256" key="3">
    <source>
        <dbReference type="ARBA" id="ARBA00022448"/>
    </source>
</evidence>
<keyword evidence="7" id="KW-0560">Oxidoreductase</keyword>
<dbReference type="Gene3D" id="2.130.10.10">
    <property type="entry name" value="YVTN repeat-like/Quinoprotein amine dehydrogenase"/>
    <property type="match status" value="1"/>
</dbReference>
<accession>A0A2A4B323</accession>
<keyword evidence="3" id="KW-0813">Transport</keyword>
<dbReference type="Pfam" id="PF06433">
    <property type="entry name" value="Me-amine-dh_H"/>
    <property type="match status" value="1"/>
</dbReference>
<dbReference type="EMBL" id="NWMW01000002">
    <property type="protein sequence ID" value="PCD02084.1"/>
    <property type="molecule type" value="Genomic_DNA"/>
</dbReference>
<dbReference type="Proteomes" id="UP000218366">
    <property type="component" value="Unassembled WGS sequence"/>
</dbReference>
<dbReference type="AlphaFoldDB" id="A0A2A4B323"/>
<sequence>MRQIGRAFGMGGIGRMRQRISVIAALLSAAGVQAQAQTPPRPPELPVEESDVAALPVLGPRVVMVNTNWGSTGARLFDGDTGKMLGLIHEAQLSNVALDPAGRYFYVAESIWTKGNRGTRQDMLTVRDARTLKVVREIALPGRLLVGTRKHDLGISADGRYAYVYDFDPASSIIVVDLVRSRVLGRTEVPGCGLSAAIGAAASLSLCADGALAVTTLDARGRGSVSRSESFFSAENDPIFDNFAVDTASGAAMMLSYTGLVYPVDASGEPKAPTPWSVQEAAGLPRASTAPLAVNWLPGGRQPMAWHKPSGRLFVLMHMGEYWSQKEPGTELWVIDSATRRVLTRKKLKHKASFVEVSQDAQPLLFLNEEETLWVLDAATLEQKHEIANAGGGTLTTFGPVR</sequence>
<dbReference type="SUPFAM" id="SSF50969">
    <property type="entry name" value="YVTN repeat-like/Quinoprotein amine dehydrogenase"/>
    <property type="match status" value="1"/>
</dbReference>
<evidence type="ECO:0000256" key="5">
    <source>
        <dbReference type="ARBA" id="ARBA00022764"/>
    </source>
</evidence>
<name>A0A2A4B323_9SPHN</name>
<dbReference type="PANTHER" id="PTHR47197">
    <property type="entry name" value="PROTEIN NIRF"/>
    <property type="match status" value="1"/>
</dbReference>
<evidence type="ECO:0000256" key="1">
    <source>
        <dbReference type="ARBA" id="ARBA00004418"/>
    </source>
</evidence>
<evidence type="ECO:0000256" key="4">
    <source>
        <dbReference type="ARBA" id="ARBA00022729"/>
    </source>
</evidence>
<evidence type="ECO:0000256" key="6">
    <source>
        <dbReference type="ARBA" id="ARBA00022982"/>
    </source>
</evidence>
<dbReference type="InterPro" id="IPR051200">
    <property type="entry name" value="Host-pathogen_enzymatic-act"/>
</dbReference>
<gene>
    <name evidence="10" type="ORF">COC42_11420</name>
</gene>
<dbReference type="OrthoDB" id="7209000at2"/>
<comment type="similarity">
    <text evidence="2">Belongs to the aromatic amine dehydrogenase heavy chain family.</text>
</comment>
<dbReference type="GO" id="GO:0042597">
    <property type="term" value="C:periplasmic space"/>
    <property type="evidence" value="ECO:0007669"/>
    <property type="project" value="UniProtKB-SubCell"/>
</dbReference>
<organism evidence="10 11">
    <name type="scientific">Sphingomonas spermidinifaciens</name>
    <dbReference type="NCBI Taxonomy" id="1141889"/>
    <lineage>
        <taxon>Bacteria</taxon>
        <taxon>Pseudomonadati</taxon>
        <taxon>Pseudomonadota</taxon>
        <taxon>Alphaproteobacteria</taxon>
        <taxon>Sphingomonadales</taxon>
        <taxon>Sphingomonadaceae</taxon>
        <taxon>Sphingomonas</taxon>
    </lineage>
</organism>
<dbReference type="InterPro" id="IPR015943">
    <property type="entry name" value="WD40/YVTN_repeat-like_dom_sf"/>
</dbReference>